<dbReference type="RefSeq" id="WP_195876685.1">
    <property type="nucleotide sequence ID" value="NZ_JADOEL010000026.1"/>
</dbReference>
<organism evidence="1 2">
    <name type="scientific">Herminiimonas contaminans</name>
    <dbReference type="NCBI Taxonomy" id="1111140"/>
    <lineage>
        <taxon>Bacteria</taxon>
        <taxon>Pseudomonadati</taxon>
        <taxon>Pseudomonadota</taxon>
        <taxon>Betaproteobacteria</taxon>
        <taxon>Burkholderiales</taxon>
        <taxon>Oxalobacteraceae</taxon>
        <taxon>Herminiimonas</taxon>
    </lineage>
</organism>
<gene>
    <name evidence="1" type="ORF">IXC47_18685</name>
</gene>
<evidence type="ECO:0000313" key="2">
    <source>
        <dbReference type="Proteomes" id="UP000657372"/>
    </source>
</evidence>
<comment type="caution">
    <text evidence="1">The sequence shown here is derived from an EMBL/GenBank/DDBJ whole genome shotgun (WGS) entry which is preliminary data.</text>
</comment>
<protein>
    <submittedName>
        <fullName evidence="1">Uncharacterized protein</fullName>
    </submittedName>
</protein>
<proteinExistence type="predicted"/>
<dbReference type="Proteomes" id="UP000657372">
    <property type="component" value="Unassembled WGS sequence"/>
</dbReference>
<name>A0ABS0EXZ9_9BURK</name>
<evidence type="ECO:0000313" key="1">
    <source>
        <dbReference type="EMBL" id="MBF8179712.1"/>
    </source>
</evidence>
<reference evidence="1 2" key="1">
    <citation type="submission" date="2020-11" db="EMBL/GenBank/DDBJ databases">
        <title>WGS of Herminiimonas contaminans strain Marseille-Q4544 isolated from planarians Schmidtea mediterranea.</title>
        <authorList>
            <person name="Kangale L."/>
        </authorList>
    </citation>
    <scope>NUCLEOTIDE SEQUENCE [LARGE SCALE GENOMIC DNA]</scope>
    <source>
        <strain evidence="1 2">Marseille-Q4544</strain>
    </source>
</reference>
<keyword evidence="2" id="KW-1185">Reference proteome</keyword>
<accession>A0ABS0EXZ9</accession>
<sequence length="60" mass="7126">MTQEIHWNRFFSLAESNAFLSNASPAGDPQYEEIKNKIIREEMTIEAAREELRSFYQKQM</sequence>
<dbReference type="EMBL" id="JADOEL010000026">
    <property type="protein sequence ID" value="MBF8179712.1"/>
    <property type="molecule type" value="Genomic_DNA"/>
</dbReference>